<evidence type="ECO:0000313" key="1">
    <source>
        <dbReference type="EMBL" id="CAD8355724.1"/>
    </source>
</evidence>
<gene>
    <name evidence="1" type="ORF">PBAH0796_LOCUS11091</name>
</gene>
<sequence length="255" mass="28394">MAAPPLEQFTALARTFANTFSIVLPERRPDDAVTLAHKRAAEWVHKVAAWLWRGSDLAIVSKRTPFTAATTQDLWQYYESLPLEQRGELLVLFFIAVELMQWSGVLTREQFPKLRRIVDVYAGAMGLSCFMPRRVYYHLHRAIWTVESAVVRREVHEPQAPLPLSPETEAAVAQAMDSALGLLRGVPPGSATPAASDSRGIRAPWVALLVVASAGVGAMLWWHHSDNVQWASQAFVDRWRRCERTGGGELGPAQS</sequence>
<protein>
    <submittedName>
        <fullName evidence="1">Uncharacterized protein</fullName>
    </submittedName>
</protein>
<proteinExistence type="predicted"/>
<dbReference type="AlphaFoldDB" id="A0A7S0FET9"/>
<name>A0A7S0FET9_9DINO</name>
<accession>A0A7S0FET9</accession>
<dbReference type="EMBL" id="HBEG01018324">
    <property type="protein sequence ID" value="CAD8355724.1"/>
    <property type="molecule type" value="Transcribed_RNA"/>
</dbReference>
<reference evidence="1" key="1">
    <citation type="submission" date="2021-01" db="EMBL/GenBank/DDBJ databases">
        <authorList>
            <person name="Corre E."/>
            <person name="Pelletier E."/>
            <person name="Niang G."/>
            <person name="Scheremetjew M."/>
            <person name="Finn R."/>
            <person name="Kale V."/>
            <person name="Holt S."/>
            <person name="Cochrane G."/>
            <person name="Meng A."/>
            <person name="Brown T."/>
            <person name="Cohen L."/>
        </authorList>
    </citation>
    <scope>NUCLEOTIDE SEQUENCE</scope>
    <source>
        <strain evidence="1">Pbaha01</strain>
    </source>
</reference>
<organism evidence="1">
    <name type="scientific">Pyrodinium bahamense</name>
    <dbReference type="NCBI Taxonomy" id="73915"/>
    <lineage>
        <taxon>Eukaryota</taxon>
        <taxon>Sar</taxon>
        <taxon>Alveolata</taxon>
        <taxon>Dinophyceae</taxon>
        <taxon>Gonyaulacales</taxon>
        <taxon>Pyrocystaceae</taxon>
        <taxon>Pyrodinium</taxon>
    </lineage>
</organism>